<dbReference type="PIRSF" id="PIRSF009160">
    <property type="entry name" value="UCP009160"/>
    <property type="match status" value="1"/>
</dbReference>
<reference evidence="3" key="1">
    <citation type="submission" date="2020-02" db="EMBL/GenBank/DDBJ databases">
        <authorList>
            <person name="Meier V. D."/>
        </authorList>
    </citation>
    <scope>NUCLEOTIDE SEQUENCE</scope>
    <source>
        <strain evidence="3">AVDCRST_MAG46</strain>
    </source>
</reference>
<evidence type="ECO:0000256" key="2">
    <source>
        <dbReference type="SAM" id="Phobius"/>
    </source>
</evidence>
<evidence type="ECO:0000256" key="1">
    <source>
        <dbReference type="SAM" id="MobiDB-lite"/>
    </source>
</evidence>
<feature type="transmembrane region" description="Helical" evidence="2">
    <location>
        <begin position="79"/>
        <end position="96"/>
    </location>
</feature>
<feature type="transmembrane region" description="Helical" evidence="2">
    <location>
        <begin position="161"/>
        <end position="184"/>
    </location>
</feature>
<dbReference type="PANTHER" id="PTHR41282:SF1">
    <property type="entry name" value="CONSERVED TRANSMEMBRANE PROTEIN-RELATED"/>
    <property type="match status" value="1"/>
</dbReference>
<feature type="transmembrane region" description="Helical" evidence="2">
    <location>
        <begin position="267"/>
        <end position="289"/>
    </location>
</feature>
<gene>
    <name evidence="3" type="ORF">AVDCRST_MAG46-438</name>
</gene>
<keyword evidence="2" id="KW-0472">Membrane</keyword>
<feature type="transmembrane region" description="Helical" evidence="2">
    <location>
        <begin position="135"/>
        <end position="155"/>
    </location>
</feature>
<feature type="transmembrane region" description="Helical" evidence="2">
    <location>
        <begin position="196"/>
        <end position="219"/>
    </location>
</feature>
<keyword evidence="2" id="KW-0812">Transmembrane</keyword>
<dbReference type="PANTHER" id="PTHR41282">
    <property type="entry name" value="CONSERVED TRANSMEMBRANE PROTEIN-RELATED"/>
    <property type="match status" value="1"/>
</dbReference>
<sequence length="293" mass="30486">MQSTNPVFARNSEFNGRSTTGPAYPGGGQYAGYGAPSTWSTGTPTDAGYGGSYGQPGYGTPTGQVDQGRMTIDSVVQKTGITLIVLVASALATWVLTPDITTETAGAALGLAGLGALVGFGLAMVNSFKRNISPVLVLAYAAAEGLFIGGFSKYFEAQFPGIVVSAVLGTLAAFIGTLAAYKVLDIQVTPKFRRGVIAALIGFVAVSLLDFVLSFFGVAVGVNGYGMLGLLFSVLGLVLGVLMLILDFDYVERGVAAGLPERESWRAAFGLTVTIVWLYIEILRILAILRGSD</sequence>
<dbReference type="InterPro" id="IPR010539">
    <property type="entry name" value="BaxI_1-like"/>
</dbReference>
<organism evidence="3">
    <name type="scientific">uncultured Nocardioidaceae bacterium</name>
    <dbReference type="NCBI Taxonomy" id="253824"/>
    <lineage>
        <taxon>Bacteria</taxon>
        <taxon>Bacillati</taxon>
        <taxon>Actinomycetota</taxon>
        <taxon>Actinomycetes</taxon>
        <taxon>Propionibacteriales</taxon>
        <taxon>Nocardioidaceae</taxon>
        <taxon>environmental samples</taxon>
    </lineage>
</organism>
<feature type="transmembrane region" description="Helical" evidence="2">
    <location>
        <begin position="108"/>
        <end position="128"/>
    </location>
</feature>
<feature type="transmembrane region" description="Helical" evidence="2">
    <location>
        <begin position="225"/>
        <end position="246"/>
    </location>
</feature>
<protein>
    <recommendedName>
        <fullName evidence="4">Transmembrane protein</fullName>
    </recommendedName>
</protein>
<accession>A0A6J4KVL4</accession>
<dbReference type="Pfam" id="PF12811">
    <property type="entry name" value="BaxI_1"/>
    <property type="match status" value="1"/>
</dbReference>
<keyword evidence="2" id="KW-1133">Transmembrane helix</keyword>
<feature type="region of interest" description="Disordered" evidence="1">
    <location>
        <begin position="1"/>
        <end position="27"/>
    </location>
</feature>
<dbReference type="AlphaFoldDB" id="A0A6J4KVL4"/>
<evidence type="ECO:0008006" key="4">
    <source>
        <dbReference type="Google" id="ProtNLM"/>
    </source>
</evidence>
<feature type="compositionally biased region" description="Polar residues" evidence="1">
    <location>
        <begin position="1"/>
        <end position="20"/>
    </location>
</feature>
<evidence type="ECO:0000313" key="3">
    <source>
        <dbReference type="EMBL" id="CAA9315128.1"/>
    </source>
</evidence>
<name>A0A6J4KVL4_9ACTN</name>
<proteinExistence type="predicted"/>
<dbReference type="EMBL" id="CADCUD010000036">
    <property type="protein sequence ID" value="CAA9315128.1"/>
    <property type="molecule type" value="Genomic_DNA"/>
</dbReference>